<dbReference type="AlphaFoldDB" id="A0A7S2KG14"/>
<dbReference type="EMBL" id="HBGY01013868">
    <property type="protein sequence ID" value="CAD9575857.1"/>
    <property type="molecule type" value="Transcribed_RNA"/>
</dbReference>
<evidence type="ECO:0000313" key="2">
    <source>
        <dbReference type="EMBL" id="CAD9575857.1"/>
    </source>
</evidence>
<reference evidence="2" key="1">
    <citation type="submission" date="2021-01" db="EMBL/GenBank/DDBJ databases">
        <authorList>
            <person name="Corre E."/>
            <person name="Pelletier E."/>
            <person name="Niang G."/>
            <person name="Scheremetjew M."/>
            <person name="Finn R."/>
            <person name="Kale V."/>
            <person name="Holt S."/>
            <person name="Cochrane G."/>
            <person name="Meng A."/>
            <person name="Brown T."/>
            <person name="Cohen L."/>
        </authorList>
    </citation>
    <scope>NUCLEOTIDE SEQUENCE</scope>
    <source>
        <strain evidence="2">B650</strain>
    </source>
</reference>
<dbReference type="Pfam" id="PF00481">
    <property type="entry name" value="PP2C"/>
    <property type="match status" value="1"/>
</dbReference>
<name>A0A7S2KG14_9STRA</name>
<dbReference type="CDD" id="cd00143">
    <property type="entry name" value="PP2Cc"/>
    <property type="match status" value="1"/>
</dbReference>
<dbReference type="InterPro" id="IPR015655">
    <property type="entry name" value="PP2C"/>
</dbReference>
<feature type="domain" description="PPM-type phosphatase" evidence="1">
    <location>
        <begin position="1"/>
        <end position="101"/>
    </location>
</feature>
<evidence type="ECO:0000259" key="1">
    <source>
        <dbReference type="PROSITE" id="PS51746"/>
    </source>
</evidence>
<dbReference type="Gene3D" id="3.60.40.10">
    <property type="entry name" value="PPM-type phosphatase domain"/>
    <property type="match status" value="1"/>
</dbReference>
<dbReference type="PROSITE" id="PS51746">
    <property type="entry name" value="PPM_2"/>
    <property type="match status" value="1"/>
</dbReference>
<dbReference type="InterPro" id="IPR036457">
    <property type="entry name" value="PPM-type-like_dom_sf"/>
</dbReference>
<proteinExistence type="predicted"/>
<dbReference type="GO" id="GO:0004722">
    <property type="term" value="F:protein serine/threonine phosphatase activity"/>
    <property type="evidence" value="ECO:0007669"/>
    <property type="project" value="InterPro"/>
</dbReference>
<gene>
    <name evidence="2" type="ORF">LDAN0321_LOCUS8952</name>
</gene>
<protein>
    <recommendedName>
        <fullName evidence="1">PPM-type phosphatase domain-containing protein</fullName>
    </recommendedName>
</protein>
<dbReference type="PANTHER" id="PTHR47992">
    <property type="entry name" value="PROTEIN PHOSPHATASE"/>
    <property type="match status" value="1"/>
</dbReference>
<accession>A0A7S2KG14</accession>
<dbReference type="SUPFAM" id="SSF81606">
    <property type="entry name" value="PP2C-like"/>
    <property type="match status" value="1"/>
</dbReference>
<dbReference type="InterPro" id="IPR001932">
    <property type="entry name" value="PPM-type_phosphatase-like_dom"/>
</dbReference>
<sequence length="115" mass="12771">MSRAFGDFDYKTNKELPHESQAVIAVPEVKILERSSKDEFIVLACDGVWDVMTNEECAAFVSKECNRDSEPEDLAKMCDDLLRDCFDRGSTDNMSVLVVSLLAPLGTGQTLDFGE</sequence>
<organism evidence="2">
    <name type="scientific">Leptocylindrus danicus</name>
    <dbReference type="NCBI Taxonomy" id="163516"/>
    <lineage>
        <taxon>Eukaryota</taxon>
        <taxon>Sar</taxon>
        <taxon>Stramenopiles</taxon>
        <taxon>Ochrophyta</taxon>
        <taxon>Bacillariophyta</taxon>
        <taxon>Coscinodiscophyceae</taxon>
        <taxon>Chaetocerotophycidae</taxon>
        <taxon>Leptocylindrales</taxon>
        <taxon>Leptocylindraceae</taxon>
        <taxon>Leptocylindrus</taxon>
    </lineage>
</organism>